<dbReference type="EMBL" id="QZEI01000032">
    <property type="protein sequence ID" value="RLV59529.1"/>
    <property type="molecule type" value="Genomic_DNA"/>
</dbReference>
<evidence type="ECO:0000256" key="2">
    <source>
        <dbReference type="ARBA" id="ARBA00006236"/>
    </source>
</evidence>
<keyword evidence="6 8" id="KW-1133">Transmembrane helix</keyword>
<keyword evidence="4" id="KW-1003">Cell membrane</keyword>
<comment type="similarity">
    <text evidence="2 8">Belongs to the major facilitator superfamily. Bcr/CmlA family.</text>
</comment>
<dbReference type="Gene3D" id="1.20.1720.10">
    <property type="entry name" value="Multidrug resistance protein D"/>
    <property type="match status" value="1"/>
</dbReference>
<proteinExistence type="inferred from homology"/>
<comment type="caution">
    <text evidence="10">The sequence shown here is derived from an EMBL/GenBank/DDBJ whole genome shotgun (WGS) entry which is preliminary data.</text>
</comment>
<dbReference type="InterPro" id="IPR005829">
    <property type="entry name" value="Sugar_transporter_CS"/>
</dbReference>
<dbReference type="GO" id="GO:1990961">
    <property type="term" value="P:xenobiotic detoxification by transmembrane export across the plasma membrane"/>
    <property type="evidence" value="ECO:0007669"/>
    <property type="project" value="InterPro"/>
</dbReference>
<feature type="transmembrane region" description="Helical" evidence="8">
    <location>
        <begin position="333"/>
        <end position="358"/>
    </location>
</feature>
<dbReference type="Pfam" id="PF07690">
    <property type="entry name" value="MFS_1"/>
    <property type="match status" value="1"/>
</dbReference>
<keyword evidence="11" id="KW-1185">Reference proteome</keyword>
<dbReference type="GO" id="GO:0005886">
    <property type="term" value="C:plasma membrane"/>
    <property type="evidence" value="ECO:0007669"/>
    <property type="project" value="UniProtKB-SubCell"/>
</dbReference>
<dbReference type="PROSITE" id="PS00216">
    <property type="entry name" value="SUGAR_TRANSPORT_1"/>
    <property type="match status" value="1"/>
</dbReference>
<dbReference type="InterPro" id="IPR020846">
    <property type="entry name" value="MFS_dom"/>
</dbReference>
<name>A0A3L8PXK3_9GAMM</name>
<feature type="transmembrane region" description="Helical" evidence="8">
    <location>
        <begin position="274"/>
        <end position="292"/>
    </location>
</feature>
<dbReference type="SUPFAM" id="SSF103473">
    <property type="entry name" value="MFS general substrate transporter"/>
    <property type="match status" value="1"/>
</dbReference>
<gene>
    <name evidence="10" type="ORF">D5018_11710</name>
</gene>
<evidence type="ECO:0000256" key="7">
    <source>
        <dbReference type="ARBA" id="ARBA00023136"/>
    </source>
</evidence>
<evidence type="ECO:0000256" key="8">
    <source>
        <dbReference type="RuleBase" id="RU365088"/>
    </source>
</evidence>
<evidence type="ECO:0000259" key="9">
    <source>
        <dbReference type="PROSITE" id="PS50850"/>
    </source>
</evidence>
<feature type="transmembrane region" description="Helical" evidence="8">
    <location>
        <begin position="208"/>
        <end position="232"/>
    </location>
</feature>
<keyword evidence="5 8" id="KW-0812">Transmembrane</keyword>
<feature type="transmembrane region" description="Helical" evidence="8">
    <location>
        <begin position="364"/>
        <end position="381"/>
    </location>
</feature>
<feature type="transmembrane region" description="Helical" evidence="8">
    <location>
        <begin position="162"/>
        <end position="180"/>
    </location>
</feature>
<evidence type="ECO:0000313" key="10">
    <source>
        <dbReference type="EMBL" id="RLV59529.1"/>
    </source>
</evidence>
<dbReference type="OrthoDB" id="9814303at2"/>
<evidence type="ECO:0000256" key="6">
    <source>
        <dbReference type="ARBA" id="ARBA00022989"/>
    </source>
</evidence>
<dbReference type="PANTHER" id="PTHR23502:SF70">
    <property type="entry name" value="BCR_CFLA FAMILY EFFLUX TRANSPORTER"/>
    <property type="match status" value="1"/>
</dbReference>
<dbReference type="RefSeq" id="WP_121839192.1">
    <property type="nucleotide sequence ID" value="NZ_ML014781.1"/>
</dbReference>
<dbReference type="InterPro" id="IPR011701">
    <property type="entry name" value="MFS"/>
</dbReference>
<accession>A0A3L8PXK3</accession>
<feature type="transmembrane region" description="Helical" evidence="8">
    <location>
        <begin position="7"/>
        <end position="28"/>
    </location>
</feature>
<reference evidence="10 11" key="1">
    <citation type="submission" date="2018-09" db="EMBL/GenBank/DDBJ databases">
        <title>Phylogeny of the Shewanellaceae, and recommendation for two new genera, Pseudoshewanella and Parashewanella.</title>
        <authorList>
            <person name="Wang G."/>
        </authorList>
    </citation>
    <scope>NUCLEOTIDE SEQUENCE [LARGE SCALE GENOMIC DNA]</scope>
    <source>
        <strain evidence="10 11">C51</strain>
    </source>
</reference>
<protein>
    <recommendedName>
        <fullName evidence="8">Bcr/CflA family efflux transporter</fullName>
    </recommendedName>
</protein>
<dbReference type="GO" id="GO:0042910">
    <property type="term" value="F:xenobiotic transmembrane transporter activity"/>
    <property type="evidence" value="ECO:0007669"/>
    <property type="project" value="InterPro"/>
</dbReference>
<evidence type="ECO:0000256" key="3">
    <source>
        <dbReference type="ARBA" id="ARBA00022448"/>
    </source>
</evidence>
<dbReference type="AlphaFoldDB" id="A0A3L8PXK3"/>
<keyword evidence="3 8" id="KW-0813">Transport</keyword>
<evidence type="ECO:0000256" key="1">
    <source>
        <dbReference type="ARBA" id="ARBA00004651"/>
    </source>
</evidence>
<feature type="transmembrane region" description="Helical" evidence="8">
    <location>
        <begin position="72"/>
        <end position="91"/>
    </location>
</feature>
<feature type="transmembrane region" description="Helical" evidence="8">
    <location>
        <begin position="40"/>
        <end position="60"/>
    </location>
</feature>
<keyword evidence="7 8" id="KW-0472">Membrane</keyword>
<keyword evidence="8" id="KW-0997">Cell inner membrane</keyword>
<sequence>MKQFRSIAILFPLVMFSPLAIDIFLPALPTMANVFNANAVHAQWSITVFIFSLGLGQLILGPISDRIGRRPVVLFGIILYLLTAFVISQVNTLPLHLVVRFFQGLATCAIVVGVFASVTDRFNAVESSKVYSYLNGVLFCVPALAPILGYHLTSTFGWQSNFIFLGLFALVFGLVAYKGFEESNLTLKKNKTIFAIASYKQVLVTPSFIYYSTIVMLSMASITAFVSTAPNLFAEHYRLPAETFTFWFSINAVAIIAVSFLMPKLLEKHSINGIIRFGMAMVVISGFLFIGLSHLDDVIYYMLTVILCSMGFAFVTGTCVGKALAPFKANAGVATALLGVIQMSVSALLVTSLQALSLSAVEQMMVYSFAVLPLLMLKVFSPKFRASIGYT</sequence>
<dbReference type="PROSITE" id="PS50850">
    <property type="entry name" value="MFS"/>
    <property type="match status" value="1"/>
</dbReference>
<dbReference type="Proteomes" id="UP000281474">
    <property type="component" value="Unassembled WGS sequence"/>
</dbReference>
<evidence type="ECO:0000256" key="4">
    <source>
        <dbReference type="ARBA" id="ARBA00022475"/>
    </source>
</evidence>
<feature type="transmembrane region" description="Helical" evidence="8">
    <location>
        <begin position="298"/>
        <end position="321"/>
    </location>
</feature>
<feature type="domain" description="Major facilitator superfamily (MFS) profile" evidence="9">
    <location>
        <begin position="6"/>
        <end position="385"/>
    </location>
</feature>
<feature type="transmembrane region" description="Helical" evidence="8">
    <location>
        <begin position="244"/>
        <end position="262"/>
    </location>
</feature>
<dbReference type="CDD" id="cd17320">
    <property type="entry name" value="MFS_MdfA_MDR_like"/>
    <property type="match status" value="1"/>
</dbReference>
<dbReference type="PANTHER" id="PTHR23502">
    <property type="entry name" value="MAJOR FACILITATOR SUPERFAMILY"/>
    <property type="match status" value="1"/>
</dbReference>
<dbReference type="InterPro" id="IPR036259">
    <property type="entry name" value="MFS_trans_sf"/>
</dbReference>
<organism evidence="10 11">
    <name type="scientific">Parashewanella curva</name>
    <dbReference type="NCBI Taxonomy" id="2338552"/>
    <lineage>
        <taxon>Bacteria</taxon>
        <taxon>Pseudomonadati</taxon>
        <taxon>Pseudomonadota</taxon>
        <taxon>Gammaproteobacteria</taxon>
        <taxon>Alteromonadales</taxon>
        <taxon>Shewanellaceae</taxon>
        <taxon>Parashewanella</taxon>
    </lineage>
</organism>
<dbReference type="InterPro" id="IPR004812">
    <property type="entry name" value="Efflux_drug-R_Bcr/CmlA"/>
</dbReference>
<evidence type="ECO:0000313" key="11">
    <source>
        <dbReference type="Proteomes" id="UP000281474"/>
    </source>
</evidence>
<dbReference type="NCBIfam" id="TIGR00710">
    <property type="entry name" value="efflux_Bcr_CflA"/>
    <property type="match status" value="1"/>
</dbReference>
<evidence type="ECO:0000256" key="5">
    <source>
        <dbReference type="ARBA" id="ARBA00022692"/>
    </source>
</evidence>
<comment type="subcellular location">
    <subcellularLocation>
        <location evidence="8">Cell inner membrane</location>
        <topology evidence="8">Multi-pass membrane protein</topology>
    </subcellularLocation>
    <subcellularLocation>
        <location evidence="1">Cell membrane</location>
        <topology evidence="1">Multi-pass membrane protein</topology>
    </subcellularLocation>
</comment>
<feature type="transmembrane region" description="Helical" evidence="8">
    <location>
        <begin position="130"/>
        <end position="150"/>
    </location>
</feature>
<feature type="transmembrane region" description="Helical" evidence="8">
    <location>
        <begin position="97"/>
        <end position="118"/>
    </location>
</feature>